<evidence type="ECO:0000256" key="4">
    <source>
        <dbReference type="ARBA" id="ARBA00022679"/>
    </source>
</evidence>
<dbReference type="GO" id="GO:0008270">
    <property type="term" value="F:zinc ion binding"/>
    <property type="evidence" value="ECO:0007669"/>
    <property type="project" value="UniProtKB-KW"/>
</dbReference>
<evidence type="ECO:0000259" key="12">
    <source>
        <dbReference type="PROSITE" id="PS51186"/>
    </source>
</evidence>
<comment type="caution">
    <text evidence="13">The sequence shown here is derived from an EMBL/GenBank/DDBJ whole genome shotgun (WGS) entry which is preliminary data.</text>
</comment>
<keyword evidence="9" id="KW-0131">Cell cycle</keyword>
<evidence type="ECO:0000313" key="14">
    <source>
        <dbReference type="Proteomes" id="UP000590412"/>
    </source>
</evidence>
<dbReference type="Pfam" id="PF13880">
    <property type="entry name" value="Acetyltransf_13"/>
    <property type="match status" value="1"/>
</dbReference>
<dbReference type="InterPro" id="IPR028005">
    <property type="entry name" value="AcTrfase_ESCO_Znf_dom"/>
</dbReference>
<dbReference type="OrthoDB" id="428854at2759"/>
<dbReference type="PANTHER" id="PTHR45884">
    <property type="entry name" value="N-ACETYLTRANSFERASE ECO"/>
    <property type="match status" value="1"/>
</dbReference>
<dbReference type="GO" id="GO:0005634">
    <property type="term" value="C:nucleus"/>
    <property type="evidence" value="ECO:0007669"/>
    <property type="project" value="UniProtKB-SubCell"/>
</dbReference>
<gene>
    <name evidence="13" type="ORF">FOB60_000830</name>
</gene>
<evidence type="ECO:0000313" key="13">
    <source>
        <dbReference type="EMBL" id="KAF6059248.1"/>
    </source>
</evidence>
<comment type="subcellular location">
    <subcellularLocation>
        <location evidence="1">Nucleus</location>
    </subcellularLocation>
</comment>
<keyword evidence="10" id="KW-0012">Acyltransferase</keyword>
<dbReference type="InterPro" id="IPR028009">
    <property type="entry name" value="ESCO_Acetyltransf_dom"/>
</dbReference>
<sequence>MSGSKNDKKIQSILAIPFKRNTCRVCGMAYSLQVRADVEVHKRYHTQFTSGITWPTSLNSKPLNSFVVVRREKSSALGKLKRTITSKRFKVHIQTIDKRNKRQVEKVEQILEMVNRELNASYDSKEWKSSEHESSKAFVVLVGGKAVGLCTTDSINEANWMMHKTQTIVPHQIVKNIRIGVSRIWISADWRQHGLGKELLNCVMANSIYGQVLRKNQIAFSQPSYSGGLLAKSFNGVVHKSGEVLIPVYLEK</sequence>
<keyword evidence="4" id="KW-0808">Transferase</keyword>
<dbReference type="GO" id="GO:0000785">
    <property type="term" value="C:chromatin"/>
    <property type="evidence" value="ECO:0007669"/>
    <property type="project" value="TreeGrafter"/>
</dbReference>
<dbReference type="PANTHER" id="PTHR45884:SF2">
    <property type="entry name" value="N-ACETYLTRANSFERASE ECO"/>
    <property type="match status" value="1"/>
</dbReference>
<name>A0A8X7NTA4_CANPA</name>
<evidence type="ECO:0000256" key="7">
    <source>
        <dbReference type="ARBA" id="ARBA00022833"/>
    </source>
</evidence>
<evidence type="ECO:0000256" key="3">
    <source>
        <dbReference type="ARBA" id="ARBA00022043"/>
    </source>
</evidence>
<evidence type="ECO:0000256" key="11">
    <source>
        <dbReference type="ARBA" id="ARBA00032212"/>
    </source>
</evidence>
<dbReference type="GO" id="GO:0061733">
    <property type="term" value="F:protein-lysine-acetyltransferase activity"/>
    <property type="evidence" value="ECO:0007669"/>
    <property type="project" value="TreeGrafter"/>
</dbReference>
<accession>A0A8X7NTA4</accession>
<evidence type="ECO:0000256" key="1">
    <source>
        <dbReference type="ARBA" id="ARBA00004123"/>
    </source>
</evidence>
<dbReference type="InterPro" id="IPR016181">
    <property type="entry name" value="Acyl_CoA_acyltransferase"/>
</dbReference>
<keyword evidence="7" id="KW-0862">Zinc</keyword>
<feature type="domain" description="N-acetyltransferase" evidence="12">
    <location>
        <begin position="96"/>
        <end position="252"/>
    </location>
</feature>
<reference evidence="13" key="1">
    <citation type="submission" date="2020-03" db="EMBL/GenBank/DDBJ databases">
        <title>FDA dAtabase for Regulatory Grade micrObial Sequences (FDA-ARGOS): Supporting development and validation of Infectious Disease Dx tests.</title>
        <authorList>
            <person name="Campos J."/>
            <person name="Goldberg B."/>
            <person name="Tallon L."/>
            <person name="Sadzewicz L."/>
            <person name="Vavikolanu K."/>
            <person name="Mehta A."/>
            <person name="Aluvathingal J."/>
            <person name="Nadendla S."/>
            <person name="Nandy P."/>
            <person name="Geyer C."/>
            <person name="Yan Y."/>
            <person name="Sichtig H."/>
        </authorList>
    </citation>
    <scope>NUCLEOTIDE SEQUENCE [LARGE SCALE GENOMIC DNA]</scope>
    <source>
        <strain evidence="13">FDAARGOS_652</strain>
    </source>
</reference>
<dbReference type="Pfam" id="PF13878">
    <property type="entry name" value="zf-C2H2_3"/>
    <property type="match status" value="1"/>
</dbReference>
<evidence type="ECO:0000256" key="6">
    <source>
        <dbReference type="ARBA" id="ARBA00022771"/>
    </source>
</evidence>
<evidence type="ECO:0000256" key="10">
    <source>
        <dbReference type="ARBA" id="ARBA00023315"/>
    </source>
</evidence>
<dbReference type="GO" id="GO:0007064">
    <property type="term" value="P:mitotic sister chromatid cohesion"/>
    <property type="evidence" value="ECO:0007669"/>
    <property type="project" value="TreeGrafter"/>
</dbReference>
<evidence type="ECO:0000256" key="2">
    <source>
        <dbReference type="ARBA" id="ARBA00005816"/>
    </source>
</evidence>
<protein>
    <recommendedName>
        <fullName evidence="3">N-acetyltransferase ECO1</fullName>
    </recommendedName>
    <alternativeName>
        <fullName evidence="11">Establishment of cohesion protein 1</fullName>
    </alternativeName>
</protein>
<evidence type="ECO:0000256" key="5">
    <source>
        <dbReference type="ARBA" id="ARBA00022723"/>
    </source>
</evidence>
<keyword evidence="5" id="KW-0479">Metal-binding</keyword>
<organism evidence="13 14">
    <name type="scientific">Candida parapsilosis</name>
    <name type="common">Yeast</name>
    <dbReference type="NCBI Taxonomy" id="5480"/>
    <lineage>
        <taxon>Eukaryota</taxon>
        <taxon>Fungi</taxon>
        <taxon>Dikarya</taxon>
        <taxon>Ascomycota</taxon>
        <taxon>Saccharomycotina</taxon>
        <taxon>Pichiomycetes</taxon>
        <taxon>Debaryomycetaceae</taxon>
        <taxon>Candida/Lodderomyces clade</taxon>
        <taxon>Candida</taxon>
    </lineage>
</organism>
<keyword evidence="8" id="KW-0539">Nucleus</keyword>
<keyword evidence="6" id="KW-0863">Zinc-finger</keyword>
<dbReference type="AlphaFoldDB" id="A0A8X7NTA4"/>
<evidence type="ECO:0000256" key="8">
    <source>
        <dbReference type="ARBA" id="ARBA00023242"/>
    </source>
</evidence>
<dbReference type="EMBL" id="JABWAB010000001">
    <property type="protein sequence ID" value="KAF6059248.1"/>
    <property type="molecule type" value="Genomic_DNA"/>
</dbReference>
<proteinExistence type="inferred from homology"/>
<dbReference type="Gene3D" id="3.40.630.30">
    <property type="match status" value="1"/>
</dbReference>
<comment type="similarity">
    <text evidence="2">Belongs to the acetyltransferase family. ECO subfamily.</text>
</comment>
<dbReference type="Proteomes" id="UP000590412">
    <property type="component" value="Unassembled WGS sequence"/>
</dbReference>
<evidence type="ECO:0000256" key="9">
    <source>
        <dbReference type="ARBA" id="ARBA00023306"/>
    </source>
</evidence>
<dbReference type="InterPro" id="IPR000182">
    <property type="entry name" value="GNAT_dom"/>
</dbReference>
<dbReference type="PROSITE" id="PS51186">
    <property type="entry name" value="GNAT"/>
    <property type="match status" value="1"/>
</dbReference>
<dbReference type="SUPFAM" id="SSF55729">
    <property type="entry name" value="Acyl-CoA N-acyltransferases (Nat)"/>
    <property type="match status" value="1"/>
</dbReference>